<dbReference type="GeneID" id="10835283"/>
<dbReference type="Proteomes" id="UP000285773">
    <property type="component" value="Unassembled WGS sequence"/>
</dbReference>
<evidence type="ECO:0000259" key="2">
    <source>
        <dbReference type="Pfam" id="PF03009"/>
    </source>
</evidence>
<feature type="transmembrane region" description="Helical" evidence="1">
    <location>
        <begin position="12"/>
        <end position="36"/>
    </location>
</feature>
<dbReference type="EMBL" id="QSIO01000001">
    <property type="protein sequence ID" value="RHC96010.1"/>
    <property type="molecule type" value="Genomic_DNA"/>
</dbReference>
<name>A0A414CLZ8_STRPA</name>
<keyword evidence="1" id="KW-1133">Transmembrane helix</keyword>
<dbReference type="GO" id="GO:0006629">
    <property type="term" value="P:lipid metabolic process"/>
    <property type="evidence" value="ECO:0007669"/>
    <property type="project" value="InterPro"/>
</dbReference>
<dbReference type="InterPro" id="IPR017946">
    <property type="entry name" value="PLC-like_Pdiesterase_TIM-brl"/>
</dbReference>
<comment type="caution">
    <text evidence="3">The sequence shown here is derived from an EMBL/GenBank/DDBJ whole genome shotgun (WGS) entry which is preliminary data.</text>
</comment>
<keyword evidence="1" id="KW-0812">Transmembrane</keyword>
<feature type="domain" description="GP-PDE" evidence="2">
    <location>
        <begin position="159"/>
        <end position="379"/>
    </location>
</feature>
<organism evidence="3 4">
    <name type="scientific">Streptococcus parasanguinis</name>
    <dbReference type="NCBI Taxonomy" id="1318"/>
    <lineage>
        <taxon>Bacteria</taxon>
        <taxon>Bacillati</taxon>
        <taxon>Bacillota</taxon>
        <taxon>Bacilli</taxon>
        <taxon>Lactobacillales</taxon>
        <taxon>Streptococcaceae</taxon>
        <taxon>Streptococcus</taxon>
    </lineage>
</organism>
<dbReference type="GO" id="GO:0008081">
    <property type="term" value="F:phosphoric diester hydrolase activity"/>
    <property type="evidence" value="ECO:0007669"/>
    <property type="project" value="InterPro"/>
</dbReference>
<keyword evidence="1" id="KW-0472">Membrane</keyword>
<dbReference type="InterPro" id="IPR030395">
    <property type="entry name" value="GP_PDE_dom"/>
</dbReference>
<protein>
    <submittedName>
        <fullName evidence="3">Glycerophosphodiester phosphodiesterase</fullName>
    </submittedName>
</protein>
<gene>
    <name evidence="3" type="ORF">DW820_02465</name>
</gene>
<accession>A0A414CLZ8</accession>
<dbReference type="SUPFAM" id="SSF51695">
    <property type="entry name" value="PLC-like phosphodiesterases"/>
    <property type="match status" value="1"/>
</dbReference>
<dbReference type="Pfam" id="PF03009">
    <property type="entry name" value="GDPD"/>
    <property type="match status" value="1"/>
</dbReference>
<dbReference type="RefSeq" id="WP_041818291.1">
    <property type="nucleotide sequence ID" value="NZ_CABIWQ010000001.1"/>
</dbReference>
<sequence>MKWGDKNRRRRFRWLYPTMLVVGLFLLFGMISFYYVRTNLLTSGLYPVEETLLEAGYTKTKTGFRKKDANVIIDIQWNAKTKVFDKNHYRFKAHQETTFWKKTYVDKETLERLTNGQLSNQYGFVQYTKVNKKDWLRVSPRLIAHAGGTVREKEYNTKYTNSLEALRQNYNLGHRLFEMDFNLTSDKKLAAVHDWHHFGNKDDVAPSSKEWKKFQGYGSPETPSRFTTMLIGDVFDQMIINRDMVLVTDIKSMEISKEDRITQFKELVSEANKRDKELLDRVIPQIYHQEMFGEIESIYPFKHVIYTLYASPDSGEEVLDFIAKHKEIEAVTVPIDDSRLTPKFIEQVHKLGKRVYVHTIQTYESLTKYAAINVDGFYTGLLTPQDMAVYESVSK</sequence>
<proteinExistence type="predicted"/>
<evidence type="ECO:0000313" key="4">
    <source>
        <dbReference type="Proteomes" id="UP000285773"/>
    </source>
</evidence>
<dbReference type="Gene3D" id="3.20.20.190">
    <property type="entry name" value="Phosphatidylinositol (PI) phosphodiesterase"/>
    <property type="match status" value="1"/>
</dbReference>
<dbReference type="AlphaFoldDB" id="A0A414CLZ8"/>
<reference evidence="3 4" key="1">
    <citation type="submission" date="2018-08" db="EMBL/GenBank/DDBJ databases">
        <title>A genome reference for cultivated species of the human gut microbiota.</title>
        <authorList>
            <person name="Zou Y."/>
            <person name="Xue W."/>
            <person name="Luo G."/>
        </authorList>
    </citation>
    <scope>NUCLEOTIDE SEQUENCE [LARGE SCALE GENOMIC DNA]</scope>
    <source>
        <strain evidence="3 4">AM33-3BH</strain>
    </source>
</reference>
<dbReference type="PANTHER" id="PTHR46211:SF14">
    <property type="entry name" value="GLYCEROPHOSPHODIESTER PHOSPHODIESTERASE"/>
    <property type="match status" value="1"/>
</dbReference>
<dbReference type="PANTHER" id="PTHR46211">
    <property type="entry name" value="GLYCEROPHOSPHORYL DIESTER PHOSPHODIESTERASE"/>
    <property type="match status" value="1"/>
</dbReference>
<evidence type="ECO:0000313" key="3">
    <source>
        <dbReference type="EMBL" id="RHC96010.1"/>
    </source>
</evidence>
<evidence type="ECO:0000256" key="1">
    <source>
        <dbReference type="SAM" id="Phobius"/>
    </source>
</evidence>